<organism evidence="1 2">
    <name type="scientific">Molossus molossus</name>
    <name type="common">Pallas' mastiff bat</name>
    <name type="synonym">Vespertilio molossus</name>
    <dbReference type="NCBI Taxonomy" id="27622"/>
    <lineage>
        <taxon>Eukaryota</taxon>
        <taxon>Metazoa</taxon>
        <taxon>Chordata</taxon>
        <taxon>Craniata</taxon>
        <taxon>Vertebrata</taxon>
        <taxon>Euteleostomi</taxon>
        <taxon>Mammalia</taxon>
        <taxon>Eutheria</taxon>
        <taxon>Laurasiatheria</taxon>
        <taxon>Chiroptera</taxon>
        <taxon>Yangochiroptera</taxon>
        <taxon>Molossidae</taxon>
        <taxon>Molossus</taxon>
    </lineage>
</organism>
<reference evidence="1 2" key="1">
    <citation type="journal article" date="2020" name="Nature">
        <title>Six reference-quality genomes reveal evolution of bat adaptations.</title>
        <authorList>
            <person name="Jebb D."/>
            <person name="Huang Z."/>
            <person name="Pippel M."/>
            <person name="Hughes G.M."/>
            <person name="Lavrichenko K."/>
            <person name="Devanna P."/>
            <person name="Winkler S."/>
            <person name="Jermiin L.S."/>
            <person name="Skirmuntt E.C."/>
            <person name="Katzourakis A."/>
            <person name="Burkitt-Gray L."/>
            <person name="Ray D.A."/>
            <person name="Sullivan K.A.M."/>
            <person name="Roscito J.G."/>
            <person name="Kirilenko B.M."/>
            <person name="Davalos L.M."/>
            <person name="Corthals A.P."/>
            <person name="Power M.L."/>
            <person name="Jones G."/>
            <person name="Ransome R.D."/>
            <person name="Dechmann D.K.N."/>
            <person name="Locatelli A.G."/>
            <person name="Puechmaille S.J."/>
            <person name="Fedrigo O."/>
            <person name="Jarvis E.D."/>
            <person name="Hiller M."/>
            <person name="Vernes S.C."/>
            <person name="Myers E.W."/>
            <person name="Teeling E.C."/>
        </authorList>
    </citation>
    <scope>NUCLEOTIDE SEQUENCE [LARGE SCALE GENOMIC DNA]</scope>
    <source>
        <strain evidence="1">MMolMol1</strain>
        <tissue evidence="1">Muscle</tissue>
    </source>
</reference>
<keyword evidence="2" id="KW-1185">Reference proteome</keyword>
<proteinExistence type="predicted"/>
<sequence>MAQVLQMEGREWCSQQQVHHEHWCENEHATVRDSEMLDELRMEGLLGSQGLQYQLRNILKVLFPKHVLERSRCRHRLKREQKGREKPCFANELSAKLLAAVSTEPLCTSGKKEQHTTRACFFDMINSEVLSLADEEDGDITNDVKESQRAEACCRAVERMDGREQQHMDRRLWVLCTTNAQESVRLELKA</sequence>
<evidence type="ECO:0000313" key="2">
    <source>
        <dbReference type="Proteomes" id="UP000550707"/>
    </source>
</evidence>
<protein>
    <submittedName>
        <fullName evidence="1">Uncharacterized protein</fullName>
    </submittedName>
</protein>
<accession>A0A7J8I058</accession>
<evidence type="ECO:0000313" key="1">
    <source>
        <dbReference type="EMBL" id="KAF6477947.1"/>
    </source>
</evidence>
<dbReference type="Proteomes" id="UP000550707">
    <property type="component" value="Unassembled WGS sequence"/>
</dbReference>
<name>A0A7J8I058_MOLMO</name>
<dbReference type="InParanoid" id="A0A7J8I058"/>
<dbReference type="EMBL" id="JACASF010000005">
    <property type="protein sequence ID" value="KAF6477947.1"/>
    <property type="molecule type" value="Genomic_DNA"/>
</dbReference>
<comment type="caution">
    <text evidence="1">The sequence shown here is derived from an EMBL/GenBank/DDBJ whole genome shotgun (WGS) entry which is preliminary data.</text>
</comment>
<dbReference type="AlphaFoldDB" id="A0A7J8I058"/>
<gene>
    <name evidence="1" type="ORF">HJG59_010839</name>
</gene>